<evidence type="ECO:0000313" key="7">
    <source>
        <dbReference type="EMBL" id="MCU7693371.1"/>
    </source>
</evidence>
<evidence type="ECO:0000256" key="3">
    <source>
        <dbReference type="ARBA" id="ARBA00022801"/>
    </source>
</evidence>
<proteinExistence type="inferred from homology"/>
<feature type="domain" description="NlpC/P60" evidence="6">
    <location>
        <begin position="47"/>
        <end position="175"/>
    </location>
</feature>
<dbReference type="GO" id="GO:0006508">
    <property type="term" value="P:proteolysis"/>
    <property type="evidence" value="ECO:0007669"/>
    <property type="project" value="UniProtKB-KW"/>
</dbReference>
<dbReference type="Proteomes" id="UP001209317">
    <property type="component" value="Unassembled WGS sequence"/>
</dbReference>
<keyword evidence="8" id="KW-1185">Reference proteome</keyword>
<keyword evidence="3" id="KW-0378">Hydrolase</keyword>
<dbReference type="EMBL" id="JAOTPL010000002">
    <property type="protein sequence ID" value="MCU7693371.1"/>
    <property type="molecule type" value="Genomic_DNA"/>
</dbReference>
<dbReference type="Pfam" id="PF00877">
    <property type="entry name" value="NLPC_P60"/>
    <property type="match status" value="1"/>
</dbReference>
<evidence type="ECO:0000256" key="2">
    <source>
        <dbReference type="ARBA" id="ARBA00022670"/>
    </source>
</evidence>
<keyword evidence="5" id="KW-0732">Signal</keyword>
<reference evidence="7" key="1">
    <citation type="submission" date="2022-10" db="EMBL/GenBank/DDBJ databases">
        <authorList>
            <person name="Kim H.S."/>
            <person name="Kim J.-S."/>
            <person name="Suh M.K."/>
            <person name="Eom M.K."/>
            <person name="Lee J.-S."/>
        </authorList>
    </citation>
    <scope>NUCLEOTIDE SEQUENCE</scope>
    <source>
        <strain evidence="7">LIP-5</strain>
    </source>
</reference>
<feature type="chain" id="PRO_5042071427" evidence="5">
    <location>
        <begin position="25"/>
        <end position="176"/>
    </location>
</feature>
<evidence type="ECO:0000256" key="5">
    <source>
        <dbReference type="SAM" id="SignalP"/>
    </source>
</evidence>
<comment type="similarity">
    <text evidence="1">Belongs to the peptidase C40 family.</text>
</comment>
<evidence type="ECO:0000259" key="6">
    <source>
        <dbReference type="PROSITE" id="PS51935"/>
    </source>
</evidence>
<evidence type="ECO:0000313" key="8">
    <source>
        <dbReference type="Proteomes" id="UP001209317"/>
    </source>
</evidence>
<dbReference type="InterPro" id="IPR051202">
    <property type="entry name" value="Peptidase_C40"/>
</dbReference>
<dbReference type="PROSITE" id="PS51935">
    <property type="entry name" value="NLPC_P60"/>
    <property type="match status" value="1"/>
</dbReference>
<sequence length="176" mass="19673">MRTYLLFAFSALLFLSSCSSSRKASRAAAESLTKTYSTAKTISEPLDINRKELLDYAKSFIGTPYKYGSINPVNGFDCSGFVYHVLTRFNINPPRSSYEYENVGKEVSLKHAKPGDLILFTGSDHSKIGHIGIVTENDRDSLKFIHAATSRNIGVIISDFSGYYKDHFVKVVRILK</sequence>
<evidence type="ECO:0000256" key="4">
    <source>
        <dbReference type="ARBA" id="ARBA00022807"/>
    </source>
</evidence>
<dbReference type="RefSeq" id="WP_263036856.1">
    <property type="nucleotide sequence ID" value="NZ_JAOTPL010000002.1"/>
</dbReference>
<dbReference type="PANTHER" id="PTHR47053">
    <property type="entry name" value="MUREIN DD-ENDOPEPTIDASE MEPH-RELATED"/>
    <property type="match status" value="1"/>
</dbReference>
<dbReference type="PANTHER" id="PTHR47053:SF1">
    <property type="entry name" value="MUREIN DD-ENDOPEPTIDASE MEPH-RELATED"/>
    <property type="match status" value="1"/>
</dbReference>
<name>A0AAE3LM27_9BACT</name>
<evidence type="ECO:0000256" key="1">
    <source>
        <dbReference type="ARBA" id="ARBA00007074"/>
    </source>
</evidence>
<dbReference type="InterPro" id="IPR038765">
    <property type="entry name" value="Papain-like_cys_pep_sf"/>
</dbReference>
<feature type="signal peptide" evidence="5">
    <location>
        <begin position="1"/>
        <end position="24"/>
    </location>
</feature>
<keyword evidence="4" id="KW-0788">Thiol protease</keyword>
<dbReference type="AlphaFoldDB" id="A0AAE3LM27"/>
<dbReference type="Gene3D" id="3.90.1720.10">
    <property type="entry name" value="endopeptidase domain like (from Nostoc punctiforme)"/>
    <property type="match status" value="1"/>
</dbReference>
<accession>A0AAE3LM27</accession>
<organism evidence="7 8">
    <name type="scientific">Haoranjiania flava</name>
    <dbReference type="NCBI Taxonomy" id="1856322"/>
    <lineage>
        <taxon>Bacteria</taxon>
        <taxon>Pseudomonadati</taxon>
        <taxon>Bacteroidota</taxon>
        <taxon>Chitinophagia</taxon>
        <taxon>Chitinophagales</taxon>
        <taxon>Chitinophagaceae</taxon>
        <taxon>Haoranjiania</taxon>
    </lineage>
</organism>
<dbReference type="SUPFAM" id="SSF54001">
    <property type="entry name" value="Cysteine proteinases"/>
    <property type="match status" value="1"/>
</dbReference>
<dbReference type="InterPro" id="IPR000064">
    <property type="entry name" value="NLP_P60_dom"/>
</dbReference>
<comment type="caution">
    <text evidence="7">The sequence shown here is derived from an EMBL/GenBank/DDBJ whole genome shotgun (WGS) entry which is preliminary data.</text>
</comment>
<keyword evidence="2" id="KW-0645">Protease</keyword>
<gene>
    <name evidence="7" type="ORF">OD355_02435</name>
</gene>
<protein>
    <submittedName>
        <fullName evidence="7">C40 family peptidase</fullName>
    </submittedName>
</protein>
<dbReference type="PROSITE" id="PS51257">
    <property type="entry name" value="PROKAR_LIPOPROTEIN"/>
    <property type="match status" value="1"/>
</dbReference>
<dbReference type="GO" id="GO:0008234">
    <property type="term" value="F:cysteine-type peptidase activity"/>
    <property type="evidence" value="ECO:0007669"/>
    <property type="project" value="UniProtKB-KW"/>
</dbReference>